<dbReference type="Proteomes" id="UP001081071">
    <property type="component" value="Unassembled WGS sequence"/>
</dbReference>
<proteinExistence type="predicted"/>
<keyword evidence="1" id="KW-1133">Transmembrane helix</keyword>
<dbReference type="RefSeq" id="WP_269602908.1">
    <property type="nucleotide sequence ID" value="NZ_JAPWIJ010000002.1"/>
</dbReference>
<dbReference type="SUPFAM" id="SSF52540">
    <property type="entry name" value="P-loop containing nucleoside triphosphate hydrolases"/>
    <property type="match status" value="1"/>
</dbReference>
<keyword evidence="3" id="KW-1185">Reference proteome</keyword>
<gene>
    <name evidence="2" type="ORF">O4220_06755</name>
</gene>
<reference evidence="2" key="1">
    <citation type="submission" date="2022-12" db="EMBL/GenBank/DDBJ databases">
        <authorList>
            <person name="Krivoruchko A.V."/>
            <person name="Elkin A."/>
        </authorList>
    </citation>
    <scope>NUCLEOTIDE SEQUENCE</scope>
    <source>
        <strain evidence="2">IEGM 1391</strain>
    </source>
</reference>
<evidence type="ECO:0000256" key="1">
    <source>
        <dbReference type="SAM" id="Phobius"/>
    </source>
</evidence>
<organism evidence="2 3">
    <name type="scientific">Rhodococcus ruber</name>
    <dbReference type="NCBI Taxonomy" id="1830"/>
    <lineage>
        <taxon>Bacteria</taxon>
        <taxon>Bacillati</taxon>
        <taxon>Actinomycetota</taxon>
        <taxon>Actinomycetes</taxon>
        <taxon>Mycobacteriales</taxon>
        <taxon>Nocardiaceae</taxon>
        <taxon>Rhodococcus</taxon>
    </lineage>
</organism>
<evidence type="ECO:0000313" key="2">
    <source>
        <dbReference type="EMBL" id="MCZ4518213.1"/>
    </source>
</evidence>
<sequence>MTPLSEDMKSVLRRWNSEALDRIARARESRPAGVHLTGTAGSGKSELRRELSRLGGIEFSDSVTDAAVVLIVVDASAPVGRVEIERWRGALESTPVVFVVNKIDVHRHWREVMTADGDVVAECVPRAVECTFHPISVRLARVGRDSGDAAMCAESGLEAVTDRLGALLLDAAALGSQRKYAAAVQDCAVGARASIVAKARAVTAGSDSVPLRARRAALVGERESLGVDRRALLHNRIQRVRVELLHAAAEDLRELGVEVRRSIDGARRAELKHLPAHVAESARGAQSRADAALTAGLRAVESDLGLDPTVAQASMEDASLDIEAPSRRRGIEDAIMIVVGASAGVGLGRLIVSPLALVHAWALANTVITLVLGGALAWWLTRSRALVADRTHLRSWTQECLARVKSAVEQRLLSRILEAESVLAAAVAIADREAAARIDVALAEVDVELRRLADHRSALLSACDRDLSALERGLERFRGPVEPFDVSVRRSQ</sequence>
<evidence type="ECO:0008006" key="4">
    <source>
        <dbReference type="Google" id="ProtNLM"/>
    </source>
</evidence>
<evidence type="ECO:0000313" key="3">
    <source>
        <dbReference type="Proteomes" id="UP001081071"/>
    </source>
</evidence>
<dbReference type="EMBL" id="JAPWIJ010000002">
    <property type="protein sequence ID" value="MCZ4518213.1"/>
    <property type="molecule type" value="Genomic_DNA"/>
</dbReference>
<feature type="transmembrane region" description="Helical" evidence="1">
    <location>
        <begin position="358"/>
        <end position="380"/>
    </location>
</feature>
<dbReference type="InterPro" id="IPR027417">
    <property type="entry name" value="P-loop_NTPase"/>
</dbReference>
<dbReference type="Gene3D" id="3.40.50.300">
    <property type="entry name" value="P-loop containing nucleotide triphosphate hydrolases"/>
    <property type="match status" value="1"/>
</dbReference>
<keyword evidence="1" id="KW-0472">Membrane</keyword>
<name>A0ABT4MB75_9NOCA</name>
<comment type="caution">
    <text evidence="2">The sequence shown here is derived from an EMBL/GenBank/DDBJ whole genome shotgun (WGS) entry which is preliminary data.</text>
</comment>
<keyword evidence="1" id="KW-0812">Transmembrane</keyword>
<protein>
    <recommendedName>
        <fullName evidence="4">G domain-containing protein</fullName>
    </recommendedName>
</protein>
<accession>A0ABT4MB75</accession>